<keyword evidence="2 6" id="KW-0812">Transmembrane</keyword>
<evidence type="ECO:0000256" key="6">
    <source>
        <dbReference type="SAM" id="Phobius"/>
    </source>
</evidence>
<protein>
    <submittedName>
        <fullName evidence="7">Uncharacterized protein</fullName>
    </submittedName>
</protein>
<dbReference type="GeneID" id="18257227"/>
<evidence type="ECO:0000256" key="5">
    <source>
        <dbReference type="SAM" id="MobiDB-lite"/>
    </source>
</evidence>
<dbReference type="PANTHER" id="PTHR31794:SF4">
    <property type="entry name" value="AUXIN EFFLUX TRANSPORTER FAMILY PROTEIN (EUROFUNG)"/>
    <property type="match status" value="1"/>
</dbReference>
<evidence type="ECO:0000256" key="3">
    <source>
        <dbReference type="ARBA" id="ARBA00022989"/>
    </source>
</evidence>
<keyword evidence="8" id="KW-1185">Reference proteome</keyword>
<keyword evidence="3 6" id="KW-1133">Transmembrane helix</keyword>
<dbReference type="PANTHER" id="PTHR31794">
    <property type="entry name" value="AUXIN EFFLUX TRANSPORTER FAMILY PROTEIN (EUROFUNG)"/>
    <property type="match status" value="1"/>
</dbReference>
<dbReference type="EMBL" id="GL988041">
    <property type="protein sequence ID" value="EGS21334.1"/>
    <property type="molecule type" value="Genomic_DNA"/>
</dbReference>
<feature type="transmembrane region" description="Helical" evidence="6">
    <location>
        <begin position="73"/>
        <end position="98"/>
    </location>
</feature>
<proteinExistence type="predicted"/>
<comment type="subcellular location">
    <subcellularLocation>
        <location evidence="1">Membrane</location>
        <topology evidence="1">Multi-pass membrane protein</topology>
    </subcellularLocation>
</comment>
<dbReference type="InterPro" id="IPR004776">
    <property type="entry name" value="Mem_transp_PIN-like"/>
</dbReference>
<feature type="transmembrane region" description="Helical" evidence="6">
    <location>
        <begin position="12"/>
        <end position="35"/>
    </location>
</feature>
<dbReference type="GO" id="GO:0016020">
    <property type="term" value="C:membrane"/>
    <property type="evidence" value="ECO:0007669"/>
    <property type="project" value="UniProtKB-SubCell"/>
</dbReference>
<dbReference type="GO" id="GO:0055085">
    <property type="term" value="P:transmembrane transport"/>
    <property type="evidence" value="ECO:0007669"/>
    <property type="project" value="InterPro"/>
</dbReference>
<dbReference type="STRING" id="759272.G0S4W3"/>
<evidence type="ECO:0000256" key="4">
    <source>
        <dbReference type="ARBA" id="ARBA00023136"/>
    </source>
</evidence>
<reference evidence="7 8" key="1">
    <citation type="journal article" date="2011" name="Cell">
        <title>Insight into structure and assembly of the nuclear pore complex by utilizing the genome of a eukaryotic thermophile.</title>
        <authorList>
            <person name="Amlacher S."/>
            <person name="Sarges P."/>
            <person name="Flemming D."/>
            <person name="van Noort V."/>
            <person name="Kunze R."/>
            <person name="Devos D.P."/>
            <person name="Arumugam M."/>
            <person name="Bork P."/>
            <person name="Hurt E."/>
        </authorList>
    </citation>
    <scope>NUCLEOTIDE SEQUENCE [LARGE SCALE GENOMIC DNA]</scope>
    <source>
        <strain evidence="8">DSM 1495 / CBS 144.50 / IMI 039719</strain>
    </source>
</reference>
<dbReference type="HOGENOM" id="CLU_1214621_0_0_1"/>
<organism evidence="8">
    <name type="scientific">Chaetomium thermophilum (strain DSM 1495 / CBS 144.50 / IMI 039719)</name>
    <name type="common">Thermochaetoides thermophila</name>
    <dbReference type="NCBI Taxonomy" id="759272"/>
    <lineage>
        <taxon>Eukaryota</taxon>
        <taxon>Fungi</taxon>
        <taxon>Dikarya</taxon>
        <taxon>Ascomycota</taxon>
        <taxon>Pezizomycotina</taxon>
        <taxon>Sordariomycetes</taxon>
        <taxon>Sordariomycetidae</taxon>
        <taxon>Sordariales</taxon>
        <taxon>Chaetomiaceae</taxon>
        <taxon>Thermochaetoides</taxon>
    </lineage>
</organism>
<sequence length="228" mass="24659">MVSAGLQESFLSAIQASLSVLLVVFYGGLAAFLGFIDRINTKPISKICVRMFLPALLITKVGSQLHAASAHRYVIIFVWAIICHLISFFVGTAANFALGMPDWATVAILVNNTTSYPLLLITALEDTGVLESLVVTDETTKEAIERAKSYFLIFSTVSNCITFAVGPRLIDSENPPEEDEGDKPPHIPNGIRHSATATDLESNETHSASAQGRSPTSMDDSTKEMEQP</sequence>
<evidence type="ECO:0000313" key="7">
    <source>
        <dbReference type="EMBL" id="EGS21334.1"/>
    </source>
</evidence>
<dbReference type="RefSeq" id="XP_006693630.1">
    <property type="nucleotide sequence ID" value="XM_006693567.1"/>
</dbReference>
<feature type="compositionally biased region" description="Polar residues" evidence="5">
    <location>
        <begin position="195"/>
        <end position="219"/>
    </location>
</feature>
<dbReference type="eggNOG" id="KOG2722">
    <property type="taxonomic scope" value="Eukaryota"/>
</dbReference>
<accession>G0S4W3</accession>
<dbReference type="OrthoDB" id="191139at2759"/>
<evidence type="ECO:0000256" key="2">
    <source>
        <dbReference type="ARBA" id="ARBA00022692"/>
    </source>
</evidence>
<dbReference type="AlphaFoldDB" id="G0S4W3"/>
<dbReference type="Proteomes" id="UP000008066">
    <property type="component" value="Unassembled WGS sequence"/>
</dbReference>
<evidence type="ECO:0000313" key="8">
    <source>
        <dbReference type="Proteomes" id="UP000008066"/>
    </source>
</evidence>
<dbReference type="Pfam" id="PF03547">
    <property type="entry name" value="Mem_trans"/>
    <property type="match status" value="1"/>
</dbReference>
<gene>
    <name evidence="7" type="ORF">CTHT_0031890</name>
</gene>
<evidence type="ECO:0000256" key="1">
    <source>
        <dbReference type="ARBA" id="ARBA00004141"/>
    </source>
</evidence>
<dbReference type="GO" id="GO:0005783">
    <property type="term" value="C:endoplasmic reticulum"/>
    <property type="evidence" value="ECO:0007669"/>
    <property type="project" value="TreeGrafter"/>
</dbReference>
<name>G0S4W3_CHATD</name>
<feature type="region of interest" description="Disordered" evidence="5">
    <location>
        <begin position="171"/>
        <end position="228"/>
    </location>
</feature>
<keyword evidence="4 6" id="KW-0472">Membrane</keyword>
<dbReference type="KEGG" id="cthr:CTHT_0031890"/>